<evidence type="ECO:0000313" key="1">
    <source>
        <dbReference type="EMBL" id="JAH75472.1"/>
    </source>
</evidence>
<name>A0A0E9VBP3_ANGAN</name>
<reference evidence="1" key="1">
    <citation type="submission" date="2014-11" db="EMBL/GenBank/DDBJ databases">
        <authorList>
            <person name="Amaro Gonzalez C."/>
        </authorList>
    </citation>
    <scope>NUCLEOTIDE SEQUENCE</scope>
</reference>
<dbReference type="EMBL" id="GBXM01033105">
    <property type="protein sequence ID" value="JAH75472.1"/>
    <property type="molecule type" value="Transcribed_RNA"/>
</dbReference>
<proteinExistence type="predicted"/>
<protein>
    <submittedName>
        <fullName evidence="1">Uncharacterized protein</fullName>
    </submittedName>
</protein>
<reference evidence="1" key="2">
    <citation type="journal article" date="2015" name="Fish Shellfish Immunol.">
        <title>Early steps in the European eel (Anguilla anguilla)-Vibrio vulnificus interaction in the gills: Role of the RtxA13 toxin.</title>
        <authorList>
            <person name="Callol A."/>
            <person name="Pajuelo D."/>
            <person name="Ebbesson L."/>
            <person name="Teles M."/>
            <person name="MacKenzie S."/>
            <person name="Amaro C."/>
        </authorList>
    </citation>
    <scope>NUCLEOTIDE SEQUENCE</scope>
</reference>
<sequence>MWQVLICKLPINEQTRRNVMHLTGVGGNGKVRQSIIYYSEGEDLLPPFFRNTEFKM</sequence>
<accession>A0A0E9VBP3</accession>
<organism evidence="1">
    <name type="scientific">Anguilla anguilla</name>
    <name type="common">European freshwater eel</name>
    <name type="synonym">Muraena anguilla</name>
    <dbReference type="NCBI Taxonomy" id="7936"/>
    <lineage>
        <taxon>Eukaryota</taxon>
        <taxon>Metazoa</taxon>
        <taxon>Chordata</taxon>
        <taxon>Craniata</taxon>
        <taxon>Vertebrata</taxon>
        <taxon>Euteleostomi</taxon>
        <taxon>Actinopterygii</taxon>
        <taxon>Neopterygii</taxon>
        <taxon>Teleostei</taxon>
        <taxon>Anguilliformes</taxon>
        <taxon>Anguillidae</taxon>
        <taxon>Anguilla</taxon>
    </lineage>
</organism>
<dbReference type="AlphaFoldDB" id="A0A0E9VBP3"/>